<name>A0AAV0VXU7_9HEMI</name>
<organism evidence="1 2">
    <name type="scientific">Macrosiphum euphorbiae</name>
    <name type="common">potato aphid</name>
    <dbReference type="NCBI Taxonomy" id="13131"/>
    <lineage>
        <taxon>Eukaryota</taxon>
        <taxon>Metazoa</taxon>
        <taxon>Ecdysozoa</taxon>
        <taxon>Arthropoda</taxon>
        <taxon>Hexapoda</taxon>
        <taxon>Insecta</taxon>
        <taxon>Pterygota</taxon>
        <taxon>Neoptera</taxon>
        <taxon>Paraneoptera</taxon>
        <taxon>Hemiptera</taxon>
        <taxon>Sternorrhyncha</taxon>
        <taxon>Aphidomorpha</taxon>
        <taxon>Aphidoidea</taxon>
        <taxon>Aphididae</taxon>
        <taxon>Macrosiphini</taxon>
        <taxon>Macrosiphum</taxon>
    </lineage>
</organism>
<dbReference type="Proteomes" id="UP001160148">
    <property type="component" value="Unassembled WGS sequence"/>
</dbReference>
<proteinExistence type="predicted"/>
<protein>
    <submittedName>
        <fullName evidence="1">Uncharacterized protein</fullName>
    </submittedName>
</protein>
<sequence length="93" mass="10379">MYNTLGEKIYHSNIGSSTVKLCSATMVAANDEILSNCEGHTHIVTHYANLSYKNIHCAIICNQVLGQNVRFLMSIMRIDKKIAVRSFTALFVT</sequence>
<dbReference type="EMBL" id="CARXXK010000001">
    <property type="protein sequence ID" value="CAI6347561.1"/>
    <property type="molecule type" value="Genomic_DNA"/>
</dbReference>
<reference evidence="1 2" key="1">
    <citation type="submission" date="2023-01" db="EMBL/GenBank/DDBJ databases">
        <authorList>
            <person name="Whitehead M."/>
        </authorList>
    </citation>
    <scope>NUCLEOTIDE SEQUENCE [LARGE SCALE GENOMIC DNA]</scope>
</reference>
<accession>A0AAV0VXU7</accession>
<comment type="caution">
    <text evidence="1">The sequence shown here is derived from an EMBL/GenBank/DDBJ whole genome shotgun (WGS) entry which is preliminary data.</text>
</comment>
<evidence type="ECO:0000313" key="1">
    <source>
        <dbReference type="EMBL" id="CAI6347561.1"/>
    </source>
</evidence>
<evidence type="ECO:0000313" key="2">
    <source>
        <dbReference type="Proteomes" id="UP001160148"/>
    </source>
</evidence>
<gene>
    <name evidence="1" type="ORF">MEUPH1_LOCUS4336</name>
</gene>
<dbReference type="AlphaFoldDB" id="A0AAV0VXU7"/>
<keyword evidence="2" id="KW-1185">Reference proteome</keyword>